<name>A0A1V6V6Z1_9EURO</name>
<evidence type="ECO:0000313" key="5">
    <source>
        <dbReference type="EMBL" id="OQE46416.1"/>
    </source>
</evidence>
<reference evidence="6" key="1">
    <citation type="journal article" date="2017" name="Nat. Microbiol.">
        <title>Global analysis of biosynthetic gene clusters reveals vast potential of secondary metabolite production in Penicillium species.</title>
        <authorList>
            <person name="Nielsen J.C."/>
            <person name="Grijseels S."/>
            <person name="Prigent S."/>
            <person name="Ji B."/>
            <person name="Dainat J."/>
            <person name="Nielsen K.F."/>
            <person name="Frisvad J.C."/>
            <person name="Workman M."/>
            <person name="Nielsen J."/>
        </authorList>
    </citation>
    <scope>NUCLEOTIDE SEQUENCE [LARGE SCALE GENOMIC DNA]</scope>
    <source>
        <strain evidence="6">IBT 31321</strain>
    </source>
</reference>
<comment type="caution">
    <text evidence="5">The sequence shown here is derived from an EMBL/GenBank/DDBJ whole genome shotgun (WGS) entry which is preliminary data.</text>
</comment>
<dbReference type="PANTHER" id="PTHR46910:SF2">
    <property type="entry name" value="ZN(II)2CYS6 TRANSCRIPTION FACTOR (EUROFUNG)"/>
    <property type="match status" value="1"/>
</dbReference>
<sequence>MSDTRPSTSDEGCYETKDLEAFKPTSIVEPSLDADANKDPDFITWSGPMDPENPNNWPQRLEWKSTWVISLFVFISPVSSFMIAPAMQDLGKALGMYSDIVIYLVMAVFILAYSVGPSFFGPASRLLAASDEYIKSLKDRLVRVESLLRTAGILQESDMSHDEFSDEDDDGPASPDISSLSSPKSNFGVCLRSDRGDIEGTPIFRADERDDSRYFGKSCSLSILSRTGIEWIKSKTGDISFLRIVSPESIHENPWNQWRPDVFQDLFASHVFKPLPSRSEVFSLMKDFFRTANRLFPIYLESSFMKMVEWQYTQQTCDDAARWANINMVICLAYEYRFSNGSKSEKDKEKSQLYFKNAMSVFTELALKRTDLLSIQALLSMSFFLRGNSGTQSALPLITAAMRSGHRMGLHRDIARPELSPAEQEERRRVFWVAFVIDQSTCLRIGNAPSQHQDDFDVPLPEELESDKHGETASNIPFFRQLCQMALIKSHIYSRLYSATALTKPPVEIYKTVKELDAELEEWKRENPSLTETGMKHTERDFLFGFASIGLHFVYQNALIMIHRVPIFLNYMITASKESEKVVAISKAHASKSTAISSQAARDTLKVVNNMPWGDIAWTWSLLYYVFLAASTLFSGILRNTRHSKARADLQSLNMASKFFATLAPGDGSNNYAGFMTRMSATLERIARAVVEKDEKRPRAPDEEDQEYKPPGAKRRTSRAQPAQPAHHQRQHRRPTNLRTTMTPATAPGYPTSSTANPNRTDFSIPDTLEGLPPVNSLGYVVPMSPVPGPGDNIQTESPYLANLPGTYPPPNTNIDGTYLHNTGDSTFSTPQIPSWQLSKDYSTTPAQAQAPGPSVLTPNPITSINSPDSFSSTANSIPDFFQNPMSGDWGHGGNIFAGLFPTEYNFPPPAPAGTQSADAYPSIPILSAESYIHGAPGIDSHTAQAGGFDPQGLGYGYAPQGQEDPNQGADPVWPNGFLGLF</sequence>
<feature type="transmembrane region" description="Helical" evidence="3">
    <location>
        <begin position="67"/>
        <end position="88"/>
    </location>
</feature>
<dbReference type="GO" id="GO:0003700">
    <property type="term" value="F:DNA-binding transcription factor activity"/>
    <property type="evidence" value="ECO:0007669"/>
    <property type="project" value="InterPro"/>
</dbReference>
<dbReference type="SMART" id="SM00906">
    <property type="entry name" value="Fungal_trans"/>
    <property type="match status" value="1"/>
</dbReference>
<dbReference type="GO" id="GO:0006351">
    <property type="term" value="P:DNA-templated transcription"/>
    <property type="evidence" value="ECO:0007669"/>
    <property type="project" value="InterPro"/>
</dbReference>
<feature type="region of interest" description="Disordered" evidence="2">
    <location>
        <begin position="840"/>
        <end position="870"/>
    </location>
</feature>
<feature type="compositionally biased region" description="Basic residues" evidence="2">
    <location>
        <begin position="727"/>
        <end position="736"/>
    </location>
</feature>
<keyword evidence="1" id="KW-0539">Nucleus</keyword>
<accession>A0A1V6V6Z1</accession>
<dbReference type="InterPro" id="IPR036259">
    <property type="entry name" value="MFS_trans_sf"/>
</dbReference>
<feature type="region of interest" description="Disordered" evidence="2">
    <location>
        <begin position="942"/>
        <end position="972"/>
    </location>
</feature>
<evidence type="ECO:0000313" key="6">
    <source>
        <dbReference type="Proteomes" id="UP000191500"/>
    </source>
</evidence>
<feature type="region of interest" description="Disordered" evidence="2">
    <location>
        <begin position="159"/>
        <end position="185"/>
    </location>
</feature>
<proteinExistence type="predicted"/>
<dbReference type="GO" id="GO:0008270">
    <property type="term" value="F:zinc ion binding"/>
    <property type="evidence" value="ECO:0007669"/>
    <property type="project" value="InterPro"/>
</dbReference>
<feature type="transmembrane region" description="Helical" evidence="3">
    <location>
        <begin position="100"/>
        <end position="120"/>
    </location>
</feature>
<feature type="compositionally biased region" description="Low complexity" evidence="2">
    <location>
        <begin position="172"/>
        <end position="185"/>
    </location>
</feature>
<dbReference type="AlphaFoldDB" id="A0A1V6V6Z1"/>
<feature type="compositionally biased region" description="Polar residues" evidence="2">
    <location>
        <begin position="857"/>
        <end position="870"/>
    </location>
</feature>
<keyword evidence="3" id="KW-0472">Membrane</keyword>
<keyword evidence="6" id="KW-1185">Reference proteome</keyword>
<dbReference type="EMBL" id="MDDG01000001">
    <property type="protein sequence ID" value="OQE46416.1"/>
    <property type="molecule type" value="Genomic_DNA"/>
</dbReference>
<organism evidence="5 6">
    <name type="scientific">Penicillium coprophilum</name>
    <dbReference type="NCBI Taxonomy" id="36646"/>
    <lineage>
        <taxon>Eukaryota</taxon>
        <taxon>Fungi</taxon>
        <taxon>Dikarya</taxon>
        <taxon>Ascomycota</taxon>
        <taxon>Pezizomycotina</taxon>
        <taxon>Eurotiomycetes</taxon>
        <taxon>Eurotiomycetidae</taxon>
        <taxon>Eurotiales</taxon>
        <taxon>Aspergillaceae</taxon>
        <taxon>Penicillium</taxon>
    </lineage>
</organism>
<gene>
    <name evidence="5" type="ORF">PENCOP_c001G02445</name>
</gene>
<dbReference type="CDD" id="cd12148">
    <property type="entry name" value="fungal_TF_MHR"/>
    <property type="match status" value="1"/>
</dbReference>
<evidence type="ECO:0000256" key="2">
    <source>
        <dbReference type="SAM" id="MobiDB-lite"/>
    </source>
</evidence>
<feature type="transmembrane region" description="Helical" evidence="3">
    <location>
        <begin position="542"/>
        <end position="562"/>
    </location>
</feature>
<dbReference type="SUPFAM" id="SSF103473">
    <property type="entry name" value="MFS general substrate transporter"/>
    <property type="match status" value="1"/>
</dbReference>
<dbReference type="STRING" id="36646.A0A1V6V6Z1"/>
<evidence type="ECO:0000256" key="3">
    <source>
        <dbReference type="SAM" id="Phobius"/>
    </source>
</evidence>
<dbReference type="Pfam" id="PF04082">
    <property type="entry name" value="Fungal_trans"/>
    <property type="match status" value="1"/>
</dbReference>
<evidence type="ECO:0000256" key="1">
    <source>
        <dbReference type="ARBA" id="ARBA00023242"/>
    </source>
</evidence>
<feature type="domain" description="Xylanolytic transcriptional activator regulatory" evidence="4">
    <location>
        <begin position="394"/>
        <end position="467"/>
    </location>
</feature>
<keyword evidence="3" id="KW-1133">Transmembrane helix</keyword>
<feature type="region of interest" description="Disordered" evidence="2">
    <location>
        <begin position="690"/>
        <end position="759"/>
    </location>
</feature>
<dbReference type="InterPro" id="IPR007219">
    <property type="entry name" value="XnlR_reg_dom"/>
</dbReference>
<dbReference type="InterPro" id="IPR050987">
    <property type="entry name" value="AtrR-like"/>
</dbReference>
<feature type="transmembrane region" description="Helical" evidence="3">
    <location>
        <begin position="617"/>
        <end position="638"/>
    </location>
</feature>
<dbReference type="PANTHER" id="PTHR46910">
    <property type="entry name" value="TRANSCRIPTION FACTOR PDR1"/>
    <property type="match status" value="1"/>
</dbReference>
<dbReference type="Gene3D" id="1.20.1250.20">
    <property type="entry name" value="MFS general substrate transporter like domains"/>
    <property type="match status" value="1"/>
</dbReference>
<dbReference type="Proteomes" id="UP000191500">
    <property type="component" value="Unassembled WGS sequence"/>
</dbReference>
<protein>
    <recommendedName>
        <fullName evidence="4">Xylanolytic transcriptional activator regulatory domain-containing protein</fullName>
    </recommendedName>
</protein>
<feature type="compositionally biased region" description="Basic and acidic residues" evidence="2">
    <location>
        <begin position="690"/>
        <end position="701"/>
    </location>
</feature>
<keyword evidence="3" id="KW-0812">Transmembrane</keyword>
<evidence type="ECO:0000259" key="4">
    <source>
        <dbReference type="SMART" id="SM00906"/>
    </source>
</evidence>
<dbReference type="GO" id="GO:0003677">
    <property type="term" value="F:DNA binding"/>
    <property type="evidence" value="ECO:0007669"/>
    <property type="project" value="InterPro"/>
</dbReference>